<gene>
    <name evidence="3" type="ORF">N8I74_14765</name>
</gene>
<evidence type="ECO:0000259" key="2">
    <source>
        <dbReference type="Pfam" id="PF13539"/>
    </source>
</evidence>
<dbReference type="Gene3D" id="3.30.1380.10">
    <property type="match status" value="1"/>
</dbReference>
<evidence type="ECO:0000313" key="4">
    <source>
        <dbReference type="Proteomes" id="UP001061302"/>
    </source>
</evidence>
<reference evidence="3" key="1">
    <citation type="submission" date="2022-10" db="EMBL/GenBank/DDBJ databases">
        <title>Chitiniphilus purpureus sp. nov., a novel chitin-degrading bacterium isolated from crawfish pond sediment.</title>
        <authorList>
            <person name="Li K."/>
        </authorList>
    </citation>
    <scope>NUCLEOTIDE SEQUENCE</scope>
    <source>
        <strain evidence="3">CD1</strain>
    </source>
</reference>
<sequence>MAELNFWWLMLLMFGLVMSLGWIGWRFFYGGAPATLAPMPRPAATPAPQPRLPRRPLWPELLAWRRRLNWHAIRWLLMAAAVVLLIILVTLQMAGYHVLRALSPQAYDRTQHIQLALKDEKLVPPPALPPSIFVSSERPSLAYADRDWSKLDPRFTQLVLTVIARMQERGYPIVLIEGYRSPERQDALADGDVHVTNARGGRSKHQYGLAADLAPMREGRIVLSERDPWAWEAYQALGEEAQAAGLVWGGGWSFKDYGHVEMKGPIAALTSGR</sequence>
<dbReference type="SUPFAM" id="SSF55166">
    <property type="entry name" value="Hedgehog/DD-peptidase"/>
    <property type="match status" value="1"/>
</dbReference>
<organism evidence="3 4">
    <name type="scientific">Chitiniphilus purpureus</name>
    <dbReference type="NCBI Taxonomy" id="2981137"/>
    <lineage>
        <taxon>Bacteria</taxon>
        <taxon>Pseudomonadati</taxon>
        <taxon>Pseudomonadota</taxon>
        <taxon>Betaproteobacteria</taxon>
        <taxon>Neisseriales</taxon>
        <taxon>Chitinibacteraceae</taxon>
        <taxon>Chitiniphilus</taxon>
    </lineage>
</organism>
<proteinExistence type="predicted"/>
<accession>A0ABY6DJN7</accession>
<keyword evidence="4" id="KW-1185">Reference proteome</keyword>
<feature type="domain" description="Peptidase M15C" evidence="2">
    <location>
        <begin position="198"/>
        <end position="262"/>
    </location>
</feature>
<dbReference type="InterPro" id="IPR039561">
    <property type="entry name" value="Peptidase_M15C"/>
</dbReference>
<dbReference type="RefSeq" id="WP_263123873.1">
    <property type="nucleotide sequence ID" value="NZ_CP106753.1"/>
</dbReference>
<evidence type="ECO:0000313" key="3">
    <source>
        <dbReference type="EMBL" id="UXY14572.1"/>
    </source>
</evidence>
<keyword evidence="1" id="KW-0812">Transmembrane</keyword>
<dbReference type="CDD" id="cd14845">
    <property type="entry name" value="L-Ala-D-Glu_peptidase_like"/>
    <property type="match status" value="1"/>
</dbReference>
<feature type="transmembrane region" description="Helical" evidence="1">
    <location>
        <begin position="6"/>
        <end position="29"/>
    </location>
</feature>
<dbReference type="EMBL" id="CP106753">
    <property type="protein sequence ID" value="UXY14572.1"/>
    <property type="molecule type" value="Genomic_DNA"/>
</dbReference>
<evidence type="ECO:0000256" key="1">
    <source>
        <dbReference type="SAM" id="Phobius"/>
    </source>
</evidence>
<dbReference type="Pfam" id="PF13539">
    <property type="entry name" value="Peptidase_M15_4"/>
    <property type="match status" value="1"/>
</dbReference>
<feature type="transmembrane region" description="Helical" evidence="1">
    <location>
        <begin position="75"/>
        <end position="99"/>
    </location>
</feature>
<protein>
    <submittedName>
        <fullName evidence="3">M15 family metallopeptidase</fullName>
    </submittedName>
</protein>
<dbReference type="Proteomes" id="UP001061302">
    <property type="component" value="Chromosome"/>
</dbReference>
<keyword evidence="1" id="KW-1133">Transmembrane helix</keyword>
<dbReference type="InterPro" id="IPR009045">
    <property type="entry name" value="Zn_M74/Hedgehog-like"/>
</dbReference>
<keyword evidence="1" id="KW-0472">Membrane</keyword>
<name>A0ABY6DJN7_9NEIS</name>